<evidence type="ECO:0000256" key="6">
    <source>
        <dbReference type="PROSITE-ProRule" id="PRU01373"/>
    </source>
</evidence>
<dbReference type="PROSITE" id="PS52029">
    <property type="entry name" value="LD_TPASE"/>
    <property type="match status" value="1"/>
</dbReference>
<dbReference type="SUPFAM" id="SSF143985">
    <property type="entry name" value="L,D-transpeptidase pre-catalytic domain-like"/>
    <property type="match status" value="1"/>
</dbReference>
<dbReference type="AlphaFoldDB" id="A0A1M4XLU0"/>
<feature type="active site" description="Nucleophile" evidence="6">
    <location>
        <position position="513"/>
    </location>
</feature>
<dbReference type="Gene3D" id="3.10.20.800">
    <property type="match status" value="1"/>
</dbReference>
<keyword evidence="11" id="KW-1185">Reference proteome</keyword>
<evidence type="ECO:0000256" key="7">
    <source>
        <dbReference type="SAM" id="MobiDB-lite"/>
    </source>
</evidence>
<dbReference type="CDD" id="cd16913">
    <property type="entry name" value="YkuD_like"/>
    <property type="match status" value="1"/>
</dbReference>
<keyword evidence="4 6" id="KW-0573">Peptidoglycan synthesis</keyword>
<evidence type="ECO:0000256" key="8">
    <source>
        <dbReference type="SAM" id="Phobius"/>
    </source>
</evidence>
<dbReference type="EMBL" id="FQVI01000009">
    <property type="protein sequence ID" value="SHE94401.1"/>
    <property type="molecule type" value="Genomic_DNA"/>
</dbReference>
<feature type="active site" description="Proton donor/acceptor" evidence="6">
    <location>
        <position position="492"/>
    </location>
</feature>
<dbReference type="InterPro" id="IPR050979">
    <property type="entry name" value="LD-transpeptidase"/>
</dbReference>
<dbReference type="SUPFAM" id="SSF141523">
    <property type="entry name" value="L,D-transpeptidase catalytic domain-like"/>
    <property type="match status" value="1"/>
</dbReference>
<dbReference type="GO" id="GO:0005576">
    <property type="term" value="C:extracellular region"/>
    <property type="evidence" value="ECO:0007669"/>
    <property type="project" value="TreeGrafter"/>
</dbReference>
<dbReference type="OrthoDB" id="3176960at2"/>
<dbReference type="InterPro" id="IPR005490">
    <property type="entry name" value="LD_TPept_cat_dom"/>
</dbReference>
<dbReference type="PANTHER" id="PTHR30582">
    <property type="entry name" value="L,D-TRANSPEPTIDASE"/>
    <property type="match status" value="1"/>
</dbReference>
<dbReference type="STRING" id="1122155.SAMN02745158_02022"/>
<dbReference type="Pfam" id="PF12229">
    <property type="entry name" value="PG_binding_4"/>
    <property type="match status" value="2"/>
</dbReference>
<comment type="pathway">
    <text evidence="1 6">Cell wall biogenesis; peptidoglycan biosynthesis.</text>
</comment>
<dbReference type="RefSeq" id="WP_072851281.1">
    <property type="nucleotide sequence ID" value="NZ_FQVI01000009.1"/>
</dbReference>
<dbReference type="GO" id="GO:0018104">
    <property type="term" value="P:peptidoglycan-protein cross-linking"/>
    <property type="evidence" value="ECO:0007669"/>
    <property type="project" value="TreeGrafter"/>
</dbReference>
<dbReference type="Proteomes" id="UP000184245">
    <property type="component" value="Unassembled WGS sequence"/>
</dbReference>
<feature type="transmembrane region" description="Helical" evidence="8">
    <location>
        <begin position="71"/>
        <end position="97"/>
    </location>
</feature>
<dbReference type="GO" id="GO:0071972">
    <property type="term" value="F:peptidoglycan L,D-transpeptidase activity"/>
    <property type="evidence" value="ECO:0007669"/>
    <property type="project" value="TreeGrafter"/>
</dbReference>
<dbReference type="InterPro" id="IPR022029">
    <property type="entry name" value="YoaR-like_PG-bd"/>
</dbReference>
<dbReference type="InterPro" id="IPR038054">
    <property type="entry name" value="LD_TPept-like_central_sf"/>
</dbReference>
<proteinExistence type="predicted"/>
<keyword evidence="3 6" id="KW-0133">Cell shape</keyword>
<feature type="domain" description="L,D-TPase catalytic" evidence="9">
    <location>
        <begin position="410"/>
        <end position="537"/>
    </location>
</feature>
<keyword evidence="8" id="KW-0812">Transmembrane</keyword>
<dbReference type="Pfam" id="PF03734">
    <property type="entry name" value="YkuD"/>
    <property type="match status" value="1"/>
</dbReference>
<evidence type="ECO:0000259" key="9">
    <source>
        <dbReference type="PROSITE" id="PS52029"/>
    </source>
</evidence>
<protein>
    <submittedName>
        <fullName evidence="10">Putative peptidoglycan binding domain-containing protein</fullName>
    </submittedName>
</protein>
<name>A0A1M4XLU0_9CLOT</name>
<evidence type="ECO:0000256" key="2">
    <source>
        <dbReference type="ARBA" id="ARBA00022679"/>
    </source>
</evidence>
<evidence type="ECO:0000256" key="5">
    <source>
        <dbReference type="ARBA" id="ARBA00023316"/>
    </source>
</evidence>
<evidence type="ECO:0000256" key="3">
    <source>
        <dbReference type="ARBA" id="ARBA00022960"/>
    </source>
</evidence>
<dbReference type="Gene3D" id="2.40.440.10">
    <property type="entry name" value="L,D-transpeptidase catalytic domain-like"/>
    <property type="match status" value="1"/>
</dbReference>
<accession>A0A1M4XLU0</accession>
<keyword evidence="2" id="KW-0808">Transferase</keyword>
<evidence type="ECO:0000313" key="11">
    <source>
        <dbReference type="Proteomes" id="UP000184245"/>
    </source>
</evidence>
<keyword evidence="5 6" id="KW-0961">Cell wall biogenesis/degradation</keyword>
<evidence type="ECO:0000256" key="1">
    <source>
        <dbReference type="ARBA" id="ARBA00004752"/>
    </source>
</evidence>
<dbReference type="GO" id="GO:0016740">
    <property type="term" value="F:transferase activity"/>
    <property type="evidence" value="ECO:0007669"/>
    <property type="project" value="UniProtKB-KW"/>
</dbReference>
<gene>
    <name evidence="10" type="ORF">SAMN02745158_02022</name>
</gene>
<keyword evidence="8" id="KW-1133">Transmembrane helix</keyword>
<sequence length="538" mass="60313">MSKKKKKLQENQVEAAGAVDPRIDEAMAKIVQDTIGNDTVYDQPKKKKNRKAAKASGQKSKMKKKKSKNTALKVTGIVAGVVILLAGAAYGVGAYYYHDKFFKGTEINGINCENMTVEETEDLIRRQVEDYKITVQFRGDQAQEILGSDIGYQYVSNGDAEKILKEQNPLLWIRGYFKPEKYEAAKNISFDENQLRTKLDSLDCMIAENQEAPQDAYVTFQETEFVIVDEVQGTTIDENTMFEALKTAVSESRPDVSAEEAGAYAAPSVTKDNQDLIAQRDMLNTYAKASITYTFGEQTELLDGSIIKDWFDYDENGNIIENEDTFKANAKEYVKSLAAKYDTVGKERSFHSTAAGADITVKGGSYGWKINQKKEVAQLIEEIKAGTVTTREPIYSSTAVSRDGNEIGNTYVEVDLGNQHMWFYKDGQLIVDSDFVSGNMSYKDRVTPSGVYSLYYKQRDKTLRGKKNPDGTYEYESPVKYWMPFNGGVGLHDASWRSNFGGNIYKTSGSHGCINLPRSKAQVLYENIEKDVPIVCFY</sequence>
<evidence type="ECO:0000256" key="4">
    <source>
        <dbReference type="ARBA" id="ARBA00022984"/>
    </source>
</evidence>
<dbReference type="PANTHER" id="PTHR30582:SF33">
    <property type="entry name" value="EXPORTED PROTEIN"/>
    <property type="match status" value="1"/>
</dbReference>
<organism evidence="10 11">
    <name type="scientific">Lactonifactor longoviformis DSM 17459</name>
    <dbReference type="NCBI Taxonomy" id="1122155"/>
    <lineage>
        <taxon>Bacteria</taxon>
        <taxon>Bacillati</taxon>
        <taxon>Bacillota</taxon>
        <taxon>Clostridia</taxon>
        <taxon>Eubacteriales</taxon>
        <taxon>Clostridiaceae</taxon>
        <taxon>Lactonifactor</taxon>
    </lineage>
</organism>
<reference evidence="10 11" key="1">
    <citation type="submission" date="2016-11" db="EMBL/GenBank/DDBJ databases">
        <authorList>
            <person name="Jaros S."/>
            <person name="Januszkiewicz K."/>
            <person name="Wedrychowicz H."/>
        </authorList>
    </citation>
    <scope>NUCLEOTIDE SEQUENCE [LARGE SCALE GENOMIC DNA]</scope>
    <source>
        <strain evidence="10 11">DSM 17459</strain>
    </source>
</reference>
<dbReference type="UniPathway" id="UPA00219"/>
<dbReference type="GO" id="GO:0008360">
    <property type="term" value="P:regulation of cell shape"/>
    <property type="evidence" value="ECO:0007669"/>
    <property type="project" value="UniProtKB-UniRule"/>
</dbReference>
<keyword evidence="8" id="KW-0472">Membrane</keyword>
<feature type="region of interest" description="Disordered" evidence="7">
    <location>
        <begin position="39"/>
        <end position="67"/>
    </location>
</feature>
<dbReference type="InterPro" id="IPR038063">
    <property type="entry name" value="Transpep_catalytic_dom"/>
</dbReference>
<dbReference type="GO" id="GO:0071555">
    <property type="term" value="P:cell wall organization"/>
    <property type="evidence" value="ECO:0007669"/>
    <property type="project" value="UniProtKB-UniRule"/>
</dbReference>
<evidence type="ECO:0000313" key="10">
    <source>
        <dbReference type="EMBL" id="SHE94401.1"/>
    </source>
</evidence>